<dbReference type="Gene3D" id="1.25.40.380">
    <property type="entry name" value="Protein of unknown function DUF1810"/>
    <property type="match status" value="1"/>
</dbReference>
<reference evidence="1 2" key="1">
    <citation type="submission" date="2016-08" db="EMBL/GenBank/DDBJ databases">
        <authorList>
            <person name="Seilhamer J.J."/>
        </authorList>
    </citation>
    <scope>NUCLEOTIDE SEQUENCE [LARGE SCALE GENOMIC DNA]</scope>
    <source>
        <strain evidence="1 2">DX4</strain>
    </source>
</reference>
<protein>
    <submittedName>
        <fullName evidence="1">Calpastatin</fullName>
    </submittedName>
</protein>
<dbReference type="SUPFAM" id="SSF140736">
    <property type="entry name" value="Rv1873-like"/>
    <property type="match status" value="1"/>
</dbReference>
<sequence>MEAHQLERFITAQKAVYQTALAELQAGRKQGHWMWYIFPQIQGLGFTETSRHYAIEDLSEATEYLAHRVLGPRLILMCNTLLELQTSDAHQIFGSPDDLKLKSSMTLFSAVPDTDPVFEKVLQKFYNGLKDHITLKILKLQNV</sequence>
<dbReference type="InterPro" id="IPR014937">
    <property type="entry name" value="DUF1810"/>
</dbReference>
<gene>
    <name evidence="1" type="ORF">BFS30_21200</name>
</gene>
<accession>A0A1D7QLB0</accession>
<dbReference type="EMBL" id="CP017141">
    <property type="protein sequence ID" value="AOM79455.1"/>
    <property type="molecule type" value="Genomic_DNA"/>
</dbReference>
<name>A0A1D7QLB0_9SPHI</name>
<dbReference type="PIRSF" id="PIRSF008546">
    <property type="entry name" value="UCP008546"/>
    <property type="match status" value="1"/>
</dbReference>
<keyword evidence="2" id="KW-1185">Reference proteome</keyword>
<dbReference type="Proteomes" id="UP000094313">
    <property type="component" value="Chromosome"/>
</dbReference>
<dbReference type="KEGG" id="psty:BFS30_21200"/>
<dbReference type="AlphaFoldDB" id="A0A1D7QLB0"/>
<evidence type="ECO:0000313" key="2">
    <source>
        <dbReference type="Proteomes" id="UP000094313"/>
    </source>
</evidence>
<dbReference type="RefSeq" id="WP_069381117.1">
    <property type="nucleotide sequence ID" value="NZ_CP017141.1"/>
</dbReference>
<dbReference type="Pfam" id="PF08837">
    <property type="entry name" value="DUF1810"/>
    <property type="match status" value="1"/>
</dbReference>
<dbReference type="OrthoDB" id="9801870at2"/>
<dbReference type="InterPro" id="IPR036287">
    <property type="entry name" value="Rv1873-like_sf"/>
</dbReference>
<evidence type="ECO:0000313" key="1">
    <source>
        <dbReference type="EMBL" id="AOM79455.1"/>
    </source>
</evidence>
<organism evidence="1 2">
    <name type="scientific">Pedobacter steynii</name>
    <dbReference type="NCBI Taxonomy" id="430522"/>
    <lineage>
        <taxon>Bacteria</taxon>
        <taxon>Pseudomonadati</taxon>
        <taxon>Bacteroidota</taxon>
        <taxon>Sphingobacteriia</taxon>
        <taxon>Sphingobacteriales</taxon>
        <taxon>Sphingobacteriaceae</taxon>
        <taxon>Pedobacter</taxon>
    </lineage>
</organism>
<proteinExistence type="predicted"/>